<dbReference type="AlphaFoldDB" id="A0A199VST2"/>
<evidence type="ECO:0000313" key="4">
    <source>
        <dbReference type="EMBL" id="OAY80114.1"/>
    </source>
</evidence>
<protein>
    <submittedName>
        <fullName evidence="4">PEARLI1-like lipid transfer protein 2</fullName>
    </submittedName>
</protein>
<gene>
    <name evidence="4" type="ORF">ACMD2_15152</name>
</gene>
<dbReference type="STRING" id="4615.A0A199VST2"/>
<feature type="domain" description="Hydrophobic seed protein" evidence="3">
    <location>
        <begin position="87"/>
        <end position="169"/>
    </location>
</feature>
<feature type="region of interest" description="Disordered" evidence="1">
    <location>
        <begin position="35"/>
        <end position="84"/>
    </location>
</feature>
<feature type="chain" id="PRO_5008508443" evidence="2">
    <location>
        <begin position="23"/>
        <end position="176"/>
    </location>
</feature>
<comment type="caution">
    <text evidence="4">The sequence shown here is derived from an EMBL/GenBank/DDBJ whole genome shotgun (WGS) entry which is preliminary data.</text>
</comment>
<dbReference type="PRINTS" id="PR01217">
    <property type="entry name" value="PRICHEXTENSN"/>
</dbReference>
<reference evidence="4 5" key="1">
    <citation type="journal article" date="2016" name="DNA Res.">
        <title>The draft genome of MD-2 pineapple using hybrid error correction of long reads.</title>
        <authorList>
            <person name="Redwan R.M."/>
            <person name="Saidin A."/>
            <person name="Kumar S.V."/>
        </authorList>
    </citation>
    <scope>NUCLEOTIDE SEQUENCE [LARGE SCALE GENOMIC DNA]</scope>
    <source>
        <strain evidence="5">cv. MD2</strain>
        <tissue evidence="4">Leaf</tissue>
    </source>
</reference>
<evidence type="ECO:0000313" key="5">
    <source>
        <dbReference type="Proteomes" id="UP000092600"/>
    </source>
</evidence>
<dbReference type="CDD" id="cd01958">
    <property type="entry name" value="HPS_like"/>
    <property type="match status" value="1"/>
</dbReference>
<dbReference type="SUPFAM" id="SSF47699">
    <property type="entry name" value="Bifunctional inhibitor/lipid-transfer protein/seed storage 2S albumin"/>
    <property type="match status" value="1"/>
</dbReference>
<dbReference type="Pfam" id="PF14547">
    <property type="entry name" value="Hydrophob_seed"/>
    <property type="match status" value="1"/>
</dbReference>
<dbReference type="EMBL" id="LSRQ01000945">
    <property type="protein sequence ID" value="OAY80114.1"/>
    <property type="molecule type" value="Genomic_DNA"/>
</dbReference>
<keyword evidence="2" id="KW-0732">Signal</keyword>
<evidence type="ECO:0000259" key="3">
    <source>
        <dbReference type="Pfam" id="PF14547"/>
    </source>
</evidence>
<feature type="compositionally biased region" description="Pro residues" evidence="1">
    <location>
        <begin position="38"/>
        <end position="84"/>
    </location>
</feature>
<accession>A0A199VST2</accession>
<evidence type="ECO:0000256" key="2">
    <source>
        <dbReference type="SAM" id="SignalP"/>
    </source>
</evidence>
<evidence type="ECO:0000256" key="1">
    <source>
        <dbReference type="SAM" id="MobiDB-lite"/>
    </source>
</evidence>
<dbReference type="PANTHER" id="PTHR31731">
    <property type="match status" value="1"/>
</dbReference>
<feature type="signal peptide" evidence="2">
    <location>
        <begin position="1"/>
        <end position="22"/>
    </location>
</feature>
<organism evidence="4 5">
    <name type="scientific">Ananas comosus</name>
    <name type="common">Pineapple</name>
    <name type="synonym">Ananas ananas</name>
    <dbReference type="NCBI Taxonomy" id="4615"/>
    <lineage>
        <taxon>Eukaryota</taxon>
        <taxon>Viridiplantae</taxon>
        <taxon>Streptophyta</taxon>
        <taxon>Embryophyta</taxon>
        <taxon>Tracheophyta</taxon>
        <taxon>Spermatophyta</taxon>
        <taxon>Magnoliopsida</taxon>
        <taxon>Liliopsida</taxon>
        <taxon>Poales</taxon>
        <taxon>Bromeliaceae</taxon>
        <taxon>Bromelioideae</taxon>
        <taxon>Ananas</taxon>
    </lineage>
</organism>
<proteinExistence type="predicted"/>
<dbReference type="InterPro" id="IPR051636">
    <property type="entry name" value="Plant_LTP/defense-related"/>
</dbReference>
<dbReference type="Gene3D" id="1.10.110.10">
    <property type="entry name" value="Plant lipid-transfer and hydrophobic proteins"/>
    <property type="match status" value="1"/>
</dbReference>
<dbReference type="InterPro" id="IPR027923">
    <property type="entry name" value="Hydrophob_seed_dom"/>
</dbReference>
<dbReference type="InterPro" id="IPR036312">
    <property type="entry name" value="Bifun_inhib/LTP/seed_sf"/>
</dbReference>
<name>A0A199VST2_ANACO</name>
<sequence length="176" mass="18805">MGRYAVATVLLILLVLQAPLFSLFPCPDCRRIAFEKPTPTPSPPPSRPSPPSPHPSPKPHPSPPRPSPKPHPPSPSPAPAPSPPKKCPINALKLGMCVDILDGLVHVGIGKKAKEACCPVIKWLMGMDAAVCLCMAIRLKLMDVDLLLPITLQMLADCGKRLPSSYKCPCIGEDCS</sequence>
<dbReference type="Proteomes" id="UP000092600">
    <property type="component" value="Unassembled WGS sequence"/>
</dbReference>